<dbReference type="PRINTS" id="PR00455">
    <property type="entry name" value="HTHTETR"/>
</dbReference>
<evidence type="ECO:0000256" key="3">
    <source>
        <dbReference type="ARBA" id="ARBA00023163"/>
    </source>
</evidence>
<gene>
    <name evidence="7" type="ORF">BST96_03315</name>
</gene>
<proteinExistence type="predicted"/>
<organism evidence="7 8">
    <name type="scientific">Oceanicoccus sagamiensis</name>
    <dbReference type="NCBI Taxonomy" id="716816"/>
    <lineage>
        <taxon>Bacteria</taxon>
        <taxon>Pseudomonadati</taxon>
        <taxon>Pseudomonadota</taxon>
        <taxon>Gammaproteobacteria</taxon>
        <taxon>Cellvibrionales</taxon>
        <taxon>Spongiibacteraceae</taxon>
        <taxon>Oceanicoccus</taxon>
    </lineage>
</organism>
<dbReference type="STRING" id="716816.BST96_03315"/>
<evidence type="ECO:0000256" key="1">
    <source>
        <dbReference type="ARBA" id="ARBA00023015"/>
    </source>
</evidence>
<sequence length="231" mass="25711">MNLVEQQALERREKILDTVRQCIVEKGVMELTIRDLAEACRVSVPTLYRGFGSKEQLLVEAIRSFFDTQVLGEQLENSGLQGAERVLAIVDLCGKTIADMPEYNQQLFALFMSSDFGARLGWDITESITYYLRQGLSEIAASGDLHDWVDQDILAERLAAQCIISAMEFCGGDLSTDGFLAAFGYSVALLMLASCRGETHTVFTLRAQHTQGQSRRQHNPRLNRTPGKVGE</sequence>
<dbReference type="SUPFAM" id="SSF46689">
    <property type="entry name" value="Homeodomain-like"/>
    <property type="match status" value="1"/>
</dbReference>
<dbReference type="PANTHER" id="PTHR30055:SF234">
    <property type="entry name" value="HTH-TYPE TRANSCRIPTIONAL REGULATOR BETI"/>
    <property type="match status" value="1"/>
</dbReference>
<feature type="domain" description="HTH tetR-type" evidence="6">
    <location>
        <begin position="9"/>
        <end position="69"/>
    </location>
</feature>
<dbReference type="RefSeq" id="WP_085757326.1">
    <property type="nucleotide sequence ID" value="NZ_CP019343.1"/>
</dbReference>
<dbReference type="AlphaFoldDB" id="A0A1X9NCF4"/>
<evidence type="ECO:0000313" key="7">
    <source>
        <dbReference type="EMBL" id="ARN73219.1"/>
    </source>
</evidence>
<keyword evidence="1" id="KW-0805">Transcription regulation</keyword>
<dbReference type="GO" id="GO:0003700">
    <property type="term" value="F:DNA-binding transcription factor activity"/>
    <property type="evidence" value="ECO:0007669"/>
    <property type="project" value="TreeGrafter"/>
</dbReference>
<dbReference type="Pfam" id="PF00440">
    <property type="entry name" value="TetR_N"/>
    <property type="match status" value="1"/>
</dbReference>
<evidence type="ECO:0000256" key="5">
    <source>
        <dbReference type="SAM" id="MobiDB-lite"/>
    </source>
</evidence>
<evidence type="ECO:0000313" key="8">
    <source>
        <dbReference type="Proteomes" id="UP000193450"/>
    </source>
</evidence>
<feature type="DNA-binding region" description="H-T-H motif" evidence="4">
    <location>
        <begin position="32"/>
        <end position="51"/>
    </location>
</feature>
<dbReference type="OrthoDB" id="63332at2"/>
<dbReference type="PANTHER" id="PTHR30055">
    <property type="entry name" value="HTH-TYPE TRANSCRIPTIONAL REGULATOR RUTR"/>
    <property type="match status" value="1"/>
</dbReference>
<dbReference type="EMBL" id="CP019343">
    <property type="protein sequence ID" value="ARN73219.1"/>
    <property type="molecule type" value="Genomic_DNA"/>
</dbReference>
<keyword evidence="8" id="KW-1185">Reference proteome</keyword>
<dbReference type="InterPro" id="IPR009057">
    <property type="entry name" value="Homeodomain-like_sf"/>
</dbReference>
<keyword evidence="2 4" id="KW-0238">DNA-binding</keyword>
<dbReference type="PROSITE" id="PS50977">
    <property type="entry name" value="HTH_TETR_2"/>
    <property type="match status" value="1"/>
</dbReference>
<keyword evidence="3" id="KW-0804">Transcription</keyword>
<protein>
    <recommendedName>
        <fullName evidence="6">HTH tetR-type domain-containing protein</fullName>
    </recommendedName>
</protein>
<evidence type="ECO:0000259" key="6">
    <source>
        <dbReference type="PROSITE" id="PS50977"/>
    </source>
</evidence>
<dbReference type="InterPro" id="IPR001647">
    <property type="entry name" value="HTH_TetR"/>
</dbReference>
<evidence type="ECO:0000256" key="4">
    <source>
        <dbReference type="PROSITE-ProRule" id="PRU00335"/>
    </source>
</evidence>
<evidence type="ECO:0000256" key="2">
    <source>
        <dbReference type="ARBA" id="ARBA00023125"/>
    </source>
</evidence>
<dbReference type="Gene3D" id="1.10.357.10">
    <property type="entry name" value="Tetracycline Repressor, domain 2"/>
    <property type="match status" value="1"/>
</dbReference>
<dbReference type="InterPro" id="IPR050109">
    <property type="entry name" value="HTH-type_TetR-like_transc_reg"/>
</dbReference>
<dbReference type="GO" id="GO:0000976">
    <property type="term" value="F:transcription cis-regulatory region binding"/>
    <property type="evidence" value="ECO:0007669"/>
    <property type="project" value="TreeGrafter"/>
</dbReference>
<name>A0A1X9NCF4_9GAMM</name>
<dbReference type="Proteomes" id="UP000193450">
    <property type="component" value="Chromosome"/>
</dbReference>
<reference evidence="7 8" key="1">
    <citation type="submission" date="2016-11" db="EMBL/GenBank/DDBJ databases">
        <title>Trade-off between light-utilization and light-protection in marine flavobacteria.</title>
        <authorList>
            <person name="Kumagai Y."/>
        </authorList>
    </citation>
    <scope>NUCLEOTIDE SEQUENCE [LARGE SCALE GENOMIC DNA]</scope>
    <source>
        <strain evidence="7 8">NBRC 107125</strain>
    </source>
</reference>
<feature type="region of interest" description="Disordered" evidence="5">
    <location>
        <begin position="207"/>
        <end position="231"/>
    </location>
</feature>
<dbReference type="KEGG" id="osg:BST96_03315"/>
<accession>A0A1X9NCF4</accession>